<protein>
    <submittedName>
        <fullName evidence="2">Aminoglycoside phosphotransferase (APT) family kinase protein</fullName>
    </submittedName>
</protein>
<sequence>MHPFTLHDIPNEIVDYVGTIKNIQFPRQGHTSDVGMIESQNGCYALKRTKGERFCFYLSQEVLVLNSISHTKLPVPKVHQFIEQKNEKQSWALFDYIEGETLRSSLWKENNEDKRLEMIFYFGKTLSEIHSTPCPRELVKNPLWLDEMLAQAEYNLQHYNVDGTAKLLNKLKTNRPKECQQTFIHGDFTIDNVLVRNGMIVGVIDWSGGAFGDPRYDVSLAIRPKRKAFDSELDVHIFFEGYGDKLINEEDYNYFANGLYEFF</sequence>
<comment type="caution">
    <text evidence="2">The sequence shown here is derived from an EMBL/GenBank/DDBJ whole genome shotgun (WGS) entry which is preliminary data.</text>
</comment>
<dbReference type="SUPFAM" id="SSF56112">
    <property type="entry name" value="Protein kinase-like (PK-like)"/>
    <property type="match status" value="1"/>
</dbReference>
<keyword evidence="2" id="KW-0418">Kinase</keyword>
<proteinExistence type="predicted"/>
<organism evidence="2 3">
    <name type="scientific">Thermaerobacillus caldiproteolyticus</name>
    <dbReference type="NCBI Taxonomy" id="247480"/>
    <lineage>
        <taxon>Bacteria</taxon>
        <taxon>Bacillati</taxon>
        <taxon>Bacillota</taxon>
        <taxon>Bacilli</taxon>
        <taxon>Bacillales</taxon>
        <taxon>Anoxybacillaceae</taxon>
        <taxon>Thermaerobacillus</taxon>
    </lineage>
</organism>
<reference evidence="2 3" key="1">
    <citation type="submission" date="2020-07" db="EMBL/GenBank/DDBJ databases">
        <title>Genomic Encyclopedia of Type Strains, Phase IV (KMG-IV): sequencing the most valuable type-strain genomes for metagenomic binning, comparative biology and taxonomic classification.</title>
        <authorList>
            <person name="Goeker M."/>
        </authorList>
    </citation>
    <scope>NUCLEOTIDE SEQUENCE [LARGE SCALE GENOMIC DNA]</scope>
    <source>
        <strain evidence="2 3">DSM 15730</strain>
    </source>
</reference>
<dbReference type="PANTHER" id="PTHR21310">
    <property type="entry name" value="AMINOGLYCOSIDE PHOSPHOTRANSFERASE-RELATED-RELATED"/>
    <property type="match status" value="1"/>
</dbReference>
<feature type="domain" description="Aminoglycoside phosphotransferase" evidence="1">
    <location>
        <begin position="42"/>
        <end position="234"/>
    </location>
</feature>
<dbReference type="AlphaFoldDB" id="A0A7V9Z7K8"/>
<evidence type="ECO:0000313" key="3">
    <source>
        <dbReference type="Proteomes" id="UP000523087"/>
    </source>
</evidence>
<evidence type="ECO:0000259" key="1">
    <source>
        <dbReference type="Pfam" id="PF01636"/>
    </source>
</evidence>
<keyword evidence="2" id="KW-0808">Transferase</keyword>
<dbReference type="RefSeq" id="WP_181556326.1">
    <property type="nucleotide sequence ID" value="NZ_JACDUT010000006.1"/>
</dbReference>
<accession>A0A7V9Z7K8</accession>
<gene>
    <name evidence="2" type="ORF">HNR31_002325</name>
</gene>
<dbReference type="Proteomes" id="UP000523087">
    <property type="component" value="Unassembled WGS sequence"/>
</dbReference>
<dbReference type="InterPro" id="IPR002575">
    <property type="entry name" value="Aminoglycoside_PTrfase"/>
</dbReference>
<keyword evidence="3" id="KW-1185">Reference proteome</keyword>
<dbReference type="EMBL" id="JACDUT010000006">
    <property type="protein sequence ID" value="MBA2875537.1"/>
    <property type="molecule type" value="Genomic_DNA"/>
</dbReference>
<evidence type="ECO:0000313" key="2">
    <source>
        <dbReference type="EMBL" id="MBA2875537.1"/>
    </source>
</evidence>
<dbReference type="InterPro" id="IPR011009">
    <property type="entry name" value="Kinase-like_dom_sf"/>
</dbReference>
<dbReference type="GO" id="GO:0016301">
    <property type="term" value="F:kinase activity"/>
    <property type="evidence" value="ECO:0007669"/>
    <property type="project" value="UniProtKB-KW"/>
</dbReference>
<dbReference type="InterPro" id="IPR051678">
    <property type="entry name" value="AGP_Transferase"/>
</dbReference>
<dbReference type="Pfam" id="PF01636">
    <property type="entry name" value="APH"/>
    <property type="match status" value="1"/>
</dbReference>
<name>A0A7V9Z7K8_9BACL</name>
<dbReference type="Gene3D" id="3.90.1200.10">
    <property type="match status" value="1"/>
</dbReference>